<organism evidence="6 7">
    <name type="scientific">Myroides odoratus</name>
    <name type="common">Flavobacterium odoratum</name>
    <dbReference type="NCBI Taxonomy" id="256"/>
    <lineage>
        <taxon>Bacteria</taxon>
        <taxon>Pseudomonadati</taxon>
        <taxon>Bacteroidota</taxon>
        <taxon>Flavobacteriia</taxon>
        <taxon>Flavobacteriales</taxon>
        <taxon>Flavobacteriaceae</taxon>
        <taxon>Myroides</taxon>
    </lineage>
</organism>
<evidence type="ECO:0000313" key="6">
    <source>
        <dbReference type="EMBL" id="STZ69025.1"/>
    </source>
</evidence>
<dbReference type="Pfam" id="PF01027">
    <property type="entry name" value="Bax1-I"/>
    <property type="match status" value="1"/>
</dbReference>
<protein>
    <submittedName>
        <fullName evidence="6">Inhibitor of apoptosis-promoting Bax1</fullName>
    </submittedName>
</protein>
<feature type="transmembrane region" description="Helical" evidence="5">
    <location>
        <begin position="193"/>
        <end position="211"/>
    </location>
</feature>
<dbReference type="Proteomes" id="UP000255024">
    <property type="component" value="Unassembled WGS sequence"/>
</dbReference>
<comment type="subcellular location">
    <subcellularLocation>
        <location evidence="1">Membrane</location>
        <topology evidence="1">Multi-pass membrane protein</topology>
    </subcellularLocation>
</comment>
<reference evidence="6 7" key="1">
    <citation type="submission" date="2018-06" db="EMBL/GenBank/DDBJ databases">
        <authorList>
            <consortium name="Pathogen Informatics"/>
            <person name="Doyle S."/>
        </authorList>
    </citation>
    <scope>NUCLEOTIDE SEQUENCE [LARGE SCALE GENOMIC DNA]</scope>
    <source>
        <strain evidence="6 7">NCTC11179</strain>
    </source>
</reference>
<feature type="transmembrane region" description="Helical" evidence="5">
    <location>
        <begin position="137"/>
        <end position="157"/>
    </location>
</feature>
<feature type="transmembrane region" description="Helical" evidence="5">
    <location>
        <begin position="169"/>
        <end position="187"/>
    </location>
</feature>
<accession>A0A378U196</accession>
<evidence type="ECO:0000256" key="2">
    <source>
        <dbReference type="ARBA" id="ARBA00022692"/>
    </source>
</evidence>
<evidence type="ECO:0000256" key="4">
    <source>
        <dbReference type="ARBA" id="ARBA00023136"/>
    </source>
</evidence>
<proteinExistence type="predicted"/>
<dbReference type="InterPro" id="IPR006214">
    <property type="entry name" value="Bax_inhibitor_1-related"/>
</dbReference>
<keyword evidence="4 5" id="KW-0472">Membrane</keyword>
<dbReference type="EMBL" id="UGQL01000002">
    <property type="protein sequence ID" value="STZ69025.1"/>
    <property type="molecule type" value="Genomic_DNA"/>
</dbReference>
<keyword evidence="2 5" id="KW-0812">Transmembrane</keyword>
<feature type="transmembrane region" description="Helical" evidence="5">
    <location>
        <begin position="77"/>
        <end position="98"/>
    </location>
</feature>
<dbReference type="AlphaFoldDB" id="A0A378U196"/>
<name>A0A378U196_MYROD</name>
<feature type="transmembrane region" description="Helical" evidence="5">
    <location>
        <begin position="223"/>
        <end position="242"/>
    </location>
</feature>
<feature type="transmembrane region" description="Helical" evidence="5">
    <location>
        <begin position="44"/>
        <end position="65"/>
    </location>
</feature>
<evidence type="ECO:0000256" key="1">
    <source>
        <dbReference type="ARBA" id="ARBA00004141"/>
    </source>
</evidence>
<evidence type="ECO:0000256" key="5">
    <source>
        <dbReference type="SAM" id="Phobius"/>
    </source>
</evidence>
<evidence type="ECO:0000313" key="7">
    <source>
        <dbReference type="Proteomes" id="UP000255024"/>
    </source>
</evidence>
<keyword evidence="3 5" id="KW-1133">Transmembrane helix</keyword>
<keyword evidence="7" id="KW-1185">Reference proteome</keyword>
<gene>
    <name evidence="6" type="ORF">NCTC11179_02515</name>
</gene>
<sequence>MKIESIFVNCSKILDMEDNQPIYAVAHESDTVKAQFYRRTYGNLALGVLAFIVFETILLNTPFVVNGMFQLLGMGKFSWLIILGAFMGVTWFAQNLTYKTANKPQQYAGFMLYVLAEAFLFVPILVVALSMTGDSSLIVQAGVLTLALFLGLTGVVFGSNANFSFMRSILTIGFFLALGTIVAGMLFGFDLGLWFSLAMVALASGSILYSTWQIKNEYAADQYVPAALSLFASLMLLFWYILRILMSRNN</sequence>
<feature type="transmembrane region" description="Helical" evidence="5">
    <location>
        <begin position="110"/>
        <end position="131"/>
    </location>
</feature>
<evidence type="ECO:0000256" key="3">
    <source>
        <dbReference type="ARBA" id="ARBA00022989"/>
    </source>
</evidence>
<dbReference type="GO" id="GO:0016020">
    <property type="term" value="C:membrane"/>
    <property type="evidence" value="ECO:0007669"/>
    <property type="project" value="UniProtKB-SubCell"/>
</dbReference>